<dbReference type="HOGENOM" id="CLU_000604_84_3_9"/>
<dbReference type="STRING" id="748224.HMPREF9436_03314"/>
<evidence type="ECO:0000256" key="6">
    <source>
        <dbReference type="ARBA" id="ARBA00022840"/>
    </source>
</evidence>
<feature type="transmembrane region" description="Helical" evidence="9">
    <location>
        <begin position="165"/>
        <end position="185"/>
    </location>
</feature>
<gene>
    <name evidence="12" type="ORF">HMPREF9436_03314</name>
</gene>
<dbReference type="InterPro" id="IPR017871">
    <property type="entry name" value="ABC_transporter-like_CS"/>
</dbReference>
<keyword evidence="7 9" id="KW-1133">Transmembrane helix</keyword>
<dbReference type="Gene3D" id="1.20.1560.10">
    <property type="entry name" value="ABC transporter type 1, transmembrane domain"/>
    <property type="match status" value="1"/>
</dbReference>
<feature type="domain" description="ABC transporter" evidence="10">
    <location>
        <begin position="343"/>
        <end position="578"/>
    </location>
</feature>
<keyword evidence="2" id="KW-0813">Transport</keyword>
<dbReference type="EMBL" id="AECU01000245">
    <property type="protein sequence ID" value="EFQ05291.1"/>
    <property type="molecule type" value="Genomic_DNA"/>
</dbReference>
<reference evidence="12 13" key="1">
    <citation type="submission" date="2010-08" db="EMBL/GenBank/DDBJ databases">
        <authorList>
            <person name="Weinstock G."/>
            <person name="Sodergren E."/>
            <person name="Clifton S."/>
            <person name="Fulton L."/>
            <person name="Fulton B."/>
            <person name="Courtney L."/>
            <person name="Fronick C."/>
            <person name="Harrison M."/>
            <person name="Strong C."/>
            <person name="Farmer C."/>
            <person name="Delahaunty K."/>
            <person name="Markovic C."/>
            <person name="Hall O."/>
            <person name="Minx P."/>
            <person name="Tomlinson C."/>
            <person name="Mitreva M."/>
            <person name="Hou S."/>
            <person name="Chen J."/>
            <person name="Wollam A."/>
            <person name="Pepin K.H."/>
            <person name="Johnson M."/>
            <person name="Bhonagiri V."/>
            <person name="Zhang X."/>
            <person name="Suruliraj S."/>
            <person name="Warren W."/>
            <person name="Chinwalla A."/>
            <person name="Mardis E.R."/>
            <person name="Wilson R.K."/>
        </authorList>
    </citation>
    <scope>NUCLEOTIDE SEQUENCE [LARGE SCALE GENOMIC DNA]</scope>
    <source>
        <strain evidence="12 13">KLE1255</strain>
    </source>
</reference>
<dbReference type="InterPro" id="IPR003593">
    <property type="entry name" value="AAA+_ATPase"/>
</dbReference>
<organism evidence="12 13">
    <name type="scientific">Faecalibacterium cf. prausnitzii KLE1255</name>
    <dbReference type="NCBI Taxonomy" id="748224"/>
    <lineage>
        <taxon>Bacteria</taxon>
        <taxon>Bacillati</taxon>
        <taxon>Bacillota</taxon>
        <taxon>Clostridia</taxon>
        <taxon>Eubacteriales</taxon>
        <taxon>Oscillospiraceae</taxon>
        <taxon>Faecalibacterium</taxon>
    </lineage>
</organism>
<evidence type="ECO:0000256" key="5">
    <source>
        <dbReference type="ARBA" id="ARBA00022741"/>
    </source>
</evidence>
<evidence type="ECO:0000256" key="3">
    <source>
        <dbReference type="ARBA" id="ARBA00022475"/>
    </source>
</evidence>
<feature type="transmembrane region" description="Helical" evidence="9">
    <location>
        <begin position="60"/>
        <end position="84"/>
    </location>
</feature>
<dbReference type="GO" id="GO:0016887">
    <property type="term" value="F:ATP hydrolysis activity"/>
    <property type="evidence" value="ECO:0007669"/>
    <property type="project" value="InterPro"/>
</dbReference>
<dbReference type="InterPro" id="IPR039421">
    <property type="entry name" value="Type_1_exporter"/>
</dbReference>
<keyword evidence="5" id="KW-0547">Nucleotide-binding</keyword>
<dbReference type="PROSITE" id="PS50929">
    <property type="entry name" value="ABC_TM1F"/>
    <property type="match status" value="1"/>
</dbReference>
<feature type="transmembrane region" description="Helical" evidence="9">
    <location>
        <begin position="36"/>
        <end position="54"/>
    </location>
</feature>
<dbReference type="SMART" id="SM00382">
    <property type="entry name" value="AAA"/>
    <property type="match status" value="1"/>
</dbReference>
<accession>E2ZNF8</accession>
<feature type="domain" description="ABC transmembrane type-1" evidence="11">
    <location>
        <begin position="24"/>
        <end position="306"/>
    </location>
</feature>
<dbReference type="GO" id="GO:0005886">
    <property type="term" value="C:plasma membrane"/>
    <property type="evidence" value="ECO:0007669"/>
    <property type="project" value="UniProtKB-SubCell"/>
</dbReference>
<comment type="subcellular location">
    <subcellularLocation>
        <location evidence="1">Cell membrane</location>
        <topology evidence="1">Multi-pass membrane protein</topology>
    </subcellularLocation>
</comment>
<evidence type="ECO:0000256" key="9">
    <source>
        <dbReference type="SAM" id="Phobius"/>
    </source>
</evidence>
<dbReference type="InterPro" id="IPR011527">
    <property type="entry name" value="ABC1_TM_dom"/>
</dbReference>
<evidence type="ECO:0000259" key="10">
    <source>
        <dbReference type="PROSITE" id="PS50893"/>
    </source>
</evidence>
<dbReference type="PROSITE" id="PS00211">
    <property type="entry name" value="ABC_TRANSPORTER_1"/>
    <property type="match status" value="1"/>
</dbReference>
<evidence type="ECO:0000256" key="2">
    <source>
        <dbReference type="ARBA" id="ARBA00022448"/>
    </source>
</evidence>
<dbReference type="eggNOG" id="COG1132">
    <property type="taxonomic scope" value="Bacteria"/>
</dbReference>
<dbReference type="PANTHER" id="PTHR43394">
    <property type="entry name" value="ATP-DEPENDENT PERMEASE MDL1, MITOCHONDRIAL"/>
    <property type="match status" value="1"/>
</dbReference>
<dbReference type="GO" id="GO:0015421">
    <property type="term" value="F:ABC-type oligopeptide transporter activity"/>
    <property type="evidence" value="ECO:0007669"/>
    <property type="project" value="TreeGrafter"/>
</dbReference>
<dbReference type="SUPFAM" id="SSF90123">
    <property type="entry name" value="ABC transporter transmembrane region"/>
    <property type="match status" value="1"/>
</dbReference>
<evidence type="ECO:0000256" key="1">
    <source>
        <dbReference type="ARBA" id="ARBA00004651"/>
    </source>
</evidence>
<evidence type="ECO:0000313" key="12">
    <source>
        <dbReference type="EMBL" id="EFQ05291.1"/>
    </source>
</evidence>
<feature type="transmembrane region" description="Helical" evidence="9">
    <location>
        <begin position="245"/>
        <end position="265"/>
    </location>
</feature>
<sequence>MQERRSIALNKMLGYLKDYKRESVLAPLFKMLEATFDLFVPLVMADIVNIGIAAHDFHYILVRCGILLLLAMIGLACSLTAQYFSAKAAVGYSTALRHALFEHIQTLSFTEMDTLGTSTLITRMTSDVNQVQSGLNLFLRLFLRSPFVVIGAMVMAFTVNSRAALIFVVTIPLLSVVVFGIMAATRPLYKTVQNRLDRVLGLTRENLTGVRVVRAFDKEKSEVERFENANDLLTKMQLHVGHISALMNPLTYVLINIAIVALLYVGSIEINVGGMASGDVIALVNYMNQILVELVKLANLIVQVSKALACAGRVQAVLDTTPGMAFPEKLLGEVPAEKSGDAVRFEHVSLTYAGAGAPSLSDISFTAKRGQTIGVIGGTGSGKSSLVNLIPRFYDATEGTVEIMGRDARNYPREELRGKAAMVMQKAQLFGGTIRSNLLWGNKNATDADLWAALETAQAAEFVKAKPLGLDEPVEQGGRNLSGGQKQRLTIARALVGKPEILILDDSASALDYATDAALRKALAALPGSLTVFIVSQRAASLQYADQILVLDDGHLVGIGTHDQLRQTCPVYEEIYESQFKKGDAQK</sequence>
<dbReference type="Proteomes" id="UP000006028">
    <property type="component" value="Unassembled WGS sequence"/>
</dbReference>
<dbReference type="GO" id="GO:0005524">
    <property type="term" value="F:ATP binding"/>
    <property type="evidence" value="ECO:0007669"/>
    <property type="project" value="UniProtKB-KW"/>
</dbReference>
<evidence type="ECO:0000256" key="8">
    <source>
        <dbReference type="ARBA" id="ARBA00023136"/>
    </source>
</evidence>
<feature type="transmembrane region" description="Helical" evidence="9">
    <location>
        <begin position="141"/>
        <end position="159"/>
    </location>
</feature>
<evidence type="ECO:0000256" key="7">
    <source>
        <dbReference type="ARBA" id="ARBA00022989"/>
    </source>
</evidence>
<dbReference type="SUPFAM" id="SSF52540">
    <property type="entry name" value="P-loop containing nucleoside triphosphate hydrolases"/>
    <property type="match status" value="1"/>
</dbReference>
<evidence type="ECO:0000259" key="11">
    <source>
        <dbReference type="PROSITE" id="PS50929"/>
    </source>
</evidence>
<dbReference type="PANTHER" id="PTHR43394:SF1">
    <property type="entry name" value="ATP-BINDING CASSETTE SUB-FAMILY B MEMBER 10, MITOCHONDRIAL"/>
    <property type="match status" value="1"/>
</dbReference>
<dbReference type="InterPro" id="IPR036640">
    <property type="entry name" value="ABC1_TM_sf"/>
</dbReference>
<keyword evidence="8 9" id="KW-0472">Membrane</keyword>
<dbReference type="FunFam" id="3.40.50.300:FF:000221">
    <property type="entry name" value="Multidrug ABC transporter ATP-binding protein"/>
    <property type="match status" value="1"/>
</dbReference>
<dbReference type="PROSITE" id="PS50893">
    <property type="entry name" value="ABC_TRANSPORTER_2"/>
    <property type="match status" value="1"/>
</dbReference>
<evidence type="ECO:0000256" key="4">
    <source>
        <dbReference type="ARBA" id="ARBA00022692"/>
    </source>
</evidence>
<dbReference type="Gene3D" id="3.40.50.300">
    <property type="entry name" value="P-loop containing nucleotide triphosphate hydrolases"/>
    <property type="match status" value="1"/>
</dbReference>
<evidence type="ECO:0000313" key="13">
    <source>
        <dbReference type="Proteomes" id="UP000006028"/>
    </source>
</evidence>
<dbReference type="BioCyc" id="FCF748224-HMP:GTSS-1569-MONOMER"/>
<name>E2ZNF8_9FIRM</name>
<dbReference type="Pfam" id="PF00664">
    <property type="entry name" value="ABC_membrane"/>
    <property type="match status" value="1"/>
</dbReference>
<dbReference type="Pfam" id="PF00005">
    <property type="entry name" value="ABC_tran"/>
    <property type="match status" value="1"/>
</dbReference>
<comment type="caution">
    <text evidence="12">The sequence shown here is derived from an EMBL/GenBank/DDBJ whole genome shotgun (WGS) entry which is preliminary data.</text>
</comment>
<dbReference type="InterPro" id="IPR027417">
    <property type="entry name" value="P-loop_NTPase"/>
</dbReference>
<keyword evidence="3" id="KW-1003">Cell membrane</keyword>
<keyword evidence="4 9" id="KW-0812">Transmembrane</keyword>
<dbReference type="CDD" id="cd18548">
    <property type="entry name" value="ABC_6TM_Tm287_like"/>
    <property type="match status" value="1"/>
</dbReference>
<keyword evidence="6 12" id="KW-0067">ATP-binding</keyword>
<proteinExistence type="predicted"/>
<protein>
    <submittedName>
        <fullName evidence="12">ABC transporter, ATP-binding protein</fullName>
    </submittedName>
</protein>
<dbReference type="InterPro" id="IPR003439">
    <property type="entry name" value="ABC_transporter-like_ATP-bd"/>
</dbReference>
<dbReference type="AlphaFoldDB" id="E2ZNF8"/>